<feature type="domain" description="SANT" evidence="13">
    <location>
        <begin position="278"/>
        <end position="329"/>
    </location>
</feature>
<dbReference type="Gene3D" id="1.10.10.60">
    <property type="entry name" value="Homeodomain-like"/>
    <property type="match status" value="1"/>
</dbReference>
<keyword evidence="7" id="KW-0539">Nucleus</keyword>
<dbReference type="FunFam" id="1.10.10.10:FF:000020">
    <property type="entry name" value="SWI/SNF complex subunit SMARCC2 isoform c"/>
    <property type="match status" value="1"/>
</dbReference>
<feature type="compositionally biased region" description="Polar residues" evidence="9">
    <location>
        <begin position="20"/>
        <end position="32"/>
    </location>
</feature>
<dbReference type="GO" id="GO:0016514">
    <property type="term" value="C:SWI/SNF complex"/>
    <property type="evidence" value="ECO:0007669"/>
    <property type="project" value="TreeGrafter"/>
</dbReference>
<dbReference type="PROSITE" id="PS50934">
    <property type="entry name" value="SWIRM"/>
    <property type="match status" value="1"/>
</dbReference>
<dbReference type="Pfam" id="PF04433">
    <property type="entry name" value="SWIRM"/>
    <property type="match status" value="1"/>
</dbReference>
<evidence type="ECO:0000256" key="4">
    <source>
        <dbReference type="ARBA" id="ARBA00023015"/>
    </source>
</evidence>
<dbReference type="Pfam" id="PF00249">
    <property type="entry name" value="Myb_DNA-binding"/>
    <property type="match status" value="1"/>
</dbReference>
<dbReference type="GO" id="GO:0006355">
    <property type="term" value="P:regulation of DNA-templated transcription"/>
    <property type="evidence" value="ECO:0007669"/>
    <property type="project" value="UniProtKB-ARBA"/>
</dbReference>
<dbReference type="InterPro" id="IPR017884">
    <property type="entry name" value="SANT_dom"/>
</dbReference>
<evidence type="ECO:0000256" key="7">
    <source>
        <dbReference type="ARBA" id="ARBA00023242"/>
    </source>
</evidence>
<dbReference type="FunFam" id="1.10.10.60:FF:000014">
    <property type="entry name" value="SWI/SNF complex subunit SMARCC2 isoform C"/>
    <property type="match status" value="1"/>
</dbReference>
<accession>A0A9P6X555</accession>
<reference evidence="14" key="1">
    <citation type="journal article" date="2020" name="Microb. Genom.">
        <title>Genetic diversity of clinical and environmental Mucorales isolates obtained from an investigation of mucormycosis cases among solid organ transplant recipients.</title>
        <authorList>
            <person name="Nguyen M.H."/>
            <person name="Kaul D."/>
            <person name="Muto C."/>
            <person name="Cheng S.J."/>
            <person name="Richter R.A."/>
            <person name="Bruno V.M."/>
            <person name="Liu G."/>
            <person name="Beyhan S."/>
            <person name="Sundermann A.J."/>
            <person name="Mounaud S."/>
            <person name="Pasculle A.W."/>
            <person name="Nierman W.C."/>
            <person name="Driscoll E."/>
            <person name="Cumbie R."/>
            <person name="Clancy C.J."/>
            <person name="Dupont C.L."/>
        </authorList>
    </citation>
    <scope>NUCLEOTIDE SEQUENCE</scope>
    <source>
        <strain evidence="14">GL11</strain>
    </source>
</reference>
<feature type="region of interest" description="Disordered" evidence="9">
    <location>
        <begin position="1"/>
        <end position="47"/>
    </location>
</feature>
<evidence type="ECO:0000259" key="11">
    <source>
        <dbReference type="PROSITE" id="PS50135"/>
    </source>
</evidence>
<dbReference type="InterPro" id="IPR032451">
    <property type="entry name" value="SMARCC_C"/>
</dbReference>
<evidence type="ECO:0000256" key="2">
    <source>
        <dbReference type="ARBA" id="ARBA00022771"/>
    </source>
</evidence>
<evidence type="ECO:0000259" key="13">
    <source>
        <dbReference type="PROSITE" id="PS51293"/>
    </source>
</evidence>
<dbReference type="InterPro" id="IPR041984">
    <property type="entry name" value="Rsc8/Ssr1/Ssr2_ZZ"/>
</dbReference>
<dbReference type="InterPro" id="IPR001005">
    <property type="entry name" value="SANT/Myb"/>
</dbReference>
<dbReference type="PROSITE" id="PS50090">
    <property type="entry name" value="MYB_LIKE"/>
    <property type="match status" value="1"/>
</dbReference>
<evidence type="ECO:0000256" key="8">
    <source>
        <dbReference type="PROSITE-ProRule" id="PRU00228"/>
    </source>
</evidence>
<feature type="region of interest" description="Disordered" evidence="9">
    <location>
        <begin position="386"/>
        <end position="405"/>
    </location>
</feature>
<dbReference type="SUPFAM" id="SSF57850">
    <property type="entry name" value="RING/U-box"/>
    <property type="match status" value="1"/>
</dbReference>
<name>A0A9P6X555_RHIOR</name>
<evidence type="ECO:0000313" key="14">
    <source>
        <dbReference type="EMBL" id="KAG1305553.1"/>
    </source>
</evidence>
<dbReference type="InterPro" id="IPR007526">
    <property type="entry name" value="SWIRM"/>
</dbReference>
<evidence type="ECO:0000256" key="6">
    <source>
        <dbReference type="ARBA" id="ARBA00023163"/>
    </source>
</evidence>
<dbReference type="GO" id="GO:0008270">
    <property type="term" value="F:zinc ion binding"/>
    <property type="evidence" value="ECO:0007669"/>
    <property type="project" value="UniProtKB-KW"/>
</dbReference>
<keyword evidence="1" id="KW-0479">Metal-binding</keyword>
<dbReference type="PANTHER" id="PTHR12802">
    <property type="entry name" value="SWI/SNF COMPLEX-RELATED"/>
    <property type="match status" value="1"/>
</dbReference>
<dbReference type="SUPFAM" id="SSF46689">
    <property type="entry name" value="Homeodomain-like"/>
    <property type="match status" value="2"/>
</dbReference>
<dbReference type="InterPro" id="IPR036388">
    <property type="entry name" value="WH-like_DNA-bd_sf"/>
</dbReference>
<dbReference type="AlphaFoldDB" id="A0A9P6X555"/>
<dbReference type="GO" id="GO:0003677">
    <property type="term" value="F:DNA binding"/>
    <property type="evidence" value="ECO:0007669"/>
    <property type="project" value="UniProtKB-KW"/>
</dbReference>
<dbReference type="OrthoDB" id="118550at2759"/>
<feature type="domain" description="Myb-like" evidence="10">
    <location>
        <begin position="275"/>
        <end position="325"/>
    </location>
</feature>
<keyword evidence="6" id="KW-0804">Transcription</keyword>
<dbReference type="PROSITE" id="PS50135">
    <property type="entry name" value="ZF_ZZ_2"/>
    <property type="match status" value="1"/>
</dbReference>
<evidence type="ECO:0000256" key="3">
    <source>
        <dbReference type="ARBA" id="ARBA00022833"/>
    </source>
</evidence>
<evidence type="ECO:0000256" key="1">
    <source>
        <dbReference type="ARBA" id="ARBA00022723"/>
    </source>
</evidence>
<dbReference type="InterPro" id="IPR009057">
    <property type="entry name" value="Homeodomain-like_sf"/>
</dbReference>
<comment type="caution">
    <text evidence="14">The sequence shown here is derived from an EMBL/GenBank/DDBJ whole genome shotgun (WGS) entry which is preliminary data.</text>
</comment>
<feature type="domain" description="ZZ-type" evidence="11">
    <location>
        <begin position="220"/>
        <end position="274"/>
    </location>
</feature>
<keyword evidence="4" id="KW-0805">Transcription regulation</keyword>
<dbReference type="Proteomes" id="UP000716291">
    <property type="component" value="Unassembled WGS sequence"/>
</dbReference>
<evidence type="ECO:0000256" key="9">
    <source>
        <dbReference type="SAM" id="MobiDB-lite"/>
    </source>
</evidence>
<evidence type="ECO:0000259" key="10">
    <source>
        <dbReference type="PROSITE" id="PS50090"/>
    </source>
</evidence>
<evidence type="ECO:0000256" key="5">
    <source>
        <dbReference type="ARBA" id="ARBA00023125"/>
    </source>
</evidence>
<feature type="compositionally biased region" description="Polar residues" evidence="9">
    <location>
        <begin position="1"/>
        <end position="10"/>
    </location>
</feature>
<dbReference type="Pfam" id="PF16495">
    <property type="entry name" value="SWIRM-assoc_1"/>
    <property type="match status" value="1"/>
</dbReference>
<gene>
    <name evidence="14" type="ORF">G6F64_008289</name>
</gene>
<dbReference type="InterPro" id="IPR000433">
    <property type="entry name" value="Znf_ZZ"/>
</dbReference>
<dbReference type="CDD" id="cd00167">
    <property type="entry name" value="SANT"/>
    <property type="match status" value="1"/>
</dbReference>
<dbReference type="PROSITE" id="PS51293">
    <property type="entry name" value="SANT"/>
    <property type="match status" value="1"/>
</dbReference>
<dbReference type="Pfam" id="PF00569">
    <property type="entry name" value="ZZ"/>
    <property type="match status" value="1"/>
</dbReference>
<organism evidence="14 15">
    <name type="scientific">Rhizopus oryzae</name>
    <name type="common">Mucormycosis agent</name>
    <name type="synonym">Rhizopus arrhizus var. delemar</name>
    <dbReference type="NCBI Taxonomy" id="64495"/>
    <lineage>
        <taxon>Eukaryota</taxon>
        <taxon>Fungi</taxon>
        <taxon>Fungi incertae sedis</taxon>
        <taxon>Mucoromycota</taxon>
        <taxon>Mucoromycotina</taxon>
        <taxon>Mucoromycetes</taxon>
        <taxon>Mucorales</taxon>
        <taxon>Mucorineae</taxon>
        <taxon>Rhizopodaceae</taxon>
        <taxon>Rhizopus</taxon>
    </lineage>
</organism>
<keyword evidence="5" id="KW-0238">DNA-binding</keyword>
<evidence type="ECO:0000259" key="12">
    <source>
        <dbReference type="PROSITE" id="PS50934"/>
    </source>
</evidence>
<dbReference type="PANTHER" id="PTHR12802:SF41">
    <property type="entry name" value="BRAHMA ASSOCIATED PROTEIN 155 KDA"/>
    <property type="match status" value="1"/>
</dbReference>
<keyword evidence="15" id="KW-1185">Reference proteome</keyword>
<dbReference type="EMBL" id="JAANQT010001339">
    <property type="protein sequence ID" value="KAG1305553.1"/>
    <property type="molecule type" value="Genomic_DNA"/>
</dbReference>
<evidence type="ECO:0000313" key="15">
    <source>
        <dbReference type="Proteomes" id="UP000716291"/>
    </source>
</evidence>
<keyword evidence="2 8" id="KW-0863">Zinc-finger</keyword>
<sequence length="565" mass="64613">MESQQSTSMETDLINVKPENIQTESPKQTVAEDQQPEPSKLQETAKTSRTNLELEAYKYLMDQTKPAQLPSYTSWFDFNSIHQIERVSLPEFFTHINSSKTPTIYQDYRDFMINTYRLNPKEYLTVTACRRNLAGDVCAIMRVHAFLEQWGLINSQCDPSTWPSPIGPPFTGHFRVTADTPRGLAPFKPNVKANVSATPKGEMNVELRKKVFEAANNKPLKEYFCTTCGTDCTRERYHSLKIKNMDLCLICYKDGRFPATCFSSDFIRYENQQQEKEERAKEWSDEETLLLLEAIELYDDDWNTIADYVGTKSREQCIYHFLQLPIEEPYRAAESDIQSNIIHHKRVPFSQADNPVMSILAFLASAVDPEVASAAAEAAIACQEHKRKKTDDEMDVDGEQQSTNKKPRTLIEKAASVALGSAAAKAKSLSTIEEREIKRLVHSVVDSEMKKLELKMKYFDEMEAVLEYEIEALAQQRKDIFAYRLSVKKTEALLEQEISRRGGIERAVEDGWSPQQLQQLVHSSLFKEDYHLIDTTDLNESTLTHPEMRMDESESDKEASAVLSL</sequence>
<feature type="region of interest" description="Disordered" evidence="9">
    <location>
        <begin position="537"/>
        <end position="565"/>
    </location>
</feature>
<protein>
    <submittedName>
        <fullName evidence="14">Uncharacterized protein</fullName>
    </submittedName>
</protein>
<feature type="domain" description="SWIRM" evidence="12">
    <location>
        <begin position="67"/>
        <end position="164"/>
    </location>
</feature>
<feature type="compositionally biased region" description="Basic and acidic residues" evidence="9">
    <location>
        <begin position="546"/>
        <end position="559"/>
    </location>
</feature>
<dbReference type="Gene3D" id="1.10.10.10">
    <property type="entry name" value="Winged helix-like DNA-binding domain superfamily/Winged helix DNA-binding domain"/>
    <property type="match status" value="1"/>
</dbReference>
<dbReference type="SMART" id="SM00717">
    <property type="entry name" value="SANT"/>
    <property type="match status" value="1"/>
</dbReference>
<dbReference type="CDD" id="cd02336">
    <property type="entry name" value="ZZ_RSC8"/>
    <property type="match status" value="1"/>
</dbReference>
<keyword evidence="3" id="KW-0862">Zinc</keyword>
<proteinExistence type="predicted"/>